<dbReference type="GO" id="GO:0046872">
    <property type="term" value="F:metal ion binding"/>
    <property type="evidence" value="ECO:0007669"/>
    <property type="project" value="UniProtKB-KW"/>
</dbReference>
<keyword evidence="3 7" id="KW-0479">Metal-binding</keyword>
<comment type="similarity">
    <text evidence="2 9">Belongs to the DNA repair enzymes AP/ExoA family.</text>
</comment>
<comment type="cofactor">
    <cofactor evidence="1">
        <name>Mn(2+)</name>
        <dbReference type="ChEBI" id="CHEBI:29035"/>
    </cofactor>
</comment>
<dbReference type="InterPro" id="IPR020848">
    <property type="entry name" value="AP_endonuclease_F1_CS"/>
</dbReference>
<dbReference type="InterPro" id="IPR004808">
    <property type="entry name" value="AP_endonuc_1"/>
</dbReference>
<dbReference type="Pfam" id="PF03372">
    <property type="entry name" value="Exo_endo_phos"/>
    <property type="match status" value="1"/>
</dbReference>
<keyword evidence="7" id="KW-0464">Manganese</keyword>
<sequence>MARSIKKASSTPTTRASKRTAAVKDAKDELKSRRNAASVDEEEECTPTSKAAKRNASRDDDDGKPDAAAKASEAWGFLKAPTGPQLKKPKKATPPADDVEFPPITEAEKAVFDSVIPSSATADKDTVRVLAWNVNGLRAVLKSSFRAYIACEDPDVLCLSETKIDDASLGQVKRMLPQYPFQYWNCATQKGYSGTAVFCKTEPLSVRTSLVVDSRPDDEGRYVALEFDTFWLVHTYVPNSGQKLDRLGFRTTKWDPTLFADLRELEKAKPVVWCGDLNVAHEEIDIHDPKGNKRSAGFTNEERASFGSFLASGFVDSFRRLHAHTQAYTYFSYRSDARRKNKGWRLDYFVVSAALMDRVQDSAIRSSIQGSDHLPIVLVLRNELS</sequence>
<reference evidence="12" key="1">
    <citation type="submission" date="2013-12" db="EMBL/GenBank/DDBJ databases">
        <title>The Genome Sequence of Aphanomyces invadans NJM9701.</title>
        <authorList>
            <consortium name="The Broad Institute Genomics Platform"/>
            <person name="Russ C."/>
            <person name="Tyler B."/>
            <person name="van West P."/>
            <person name="Dieguez-Uribeondo J."/>
            <person name="Young S.K."/>
            <person name="Zeng Q."/>
            <person name="Gargeya S."/>
            <person name="Fitzgerald M."/>
            <person name="Abouelleil A."/>
            <person name="Alvarado L."/>
            <person name="Chapman S.B."/>
            <person name="Gainer-Dewar J."/>
            <person name="Goldberg J."/>
            <person name="Griggs A."/>
            <person name="Gujja S."/>
            <person name="Hansen M."/>
            <person name="Howarth C."/>
            <person name="Imamovic A."/>
            <person name="Ireland A."/>
            <person name="Larimer J."/>
            <person name="McCowan C."/>
            <person name="Murphy C."/>
            <person name="Pearson M."/>
            <person name="Poon T.W."/>
            <person name="Priest M."/>
            <person name="Roberts A."/>
            <person name="Saif S."/>
            <person name="Shea T."/>
            <person name="Sykes S."/>
            <person name="Wortman J."/>
            <person name="Nusbaum C."/>
            <person name="Birren B."/>
        </authorList>
    </citation>
    <scope>NUCLEOTIDE SEQUENCE [LARGE SCALE GENOMIC DNA]</scope>
    <source>
        <strain evidence="12">NJM9701</strain>
    </source>
</reference>
<feature type="binding site" evidence="7">
    <location>
        <position position="373"/>
    </location>
    <ligand>
        <name>Mg(2+)</name>
        <dbReference type="ChEBI" id="CHEBI:18420"/>
        <label>1</label>
    </ligand>
</feature>
<dbReference type="InterPro" id="IPR005135">
    <property type="entry name" value="Endo/exonuclease/phosphatase"/>
</dbReference>
<feature type="active site" description="Proton acceptor" evidence="6">
    <location>
        <position position="373"/>
    </location>
</feature>
<dbReference type="GO" id="GO:0008081">
    <property type="term" value="F:phosphoric diester hydrolase activity"/>
    <property type="evidence" value="ECO:0007669"/>
    <property type="project" value="TreeGrafter"/>
</dbReference>
<comment type="cofactor">
    <cofactor evidence="7 9">
        <name>Mg(2+)</name>
        <dbReference type="ChEBI" id="CHEBI:18420"/>
    </cofactor>
    <cofactor evidence="7 9">
        <name>Mn(2+)</name>
        <dbReference type="ChEBI" id="CHEBI:29035"/>
    </cofactor>
    <text evidence="7 9">Probably binds two magnesium or manganese ions per subunit.</text>
</comment>
<evidence type="ECO:0000256" key="5">
    <source>
        <dbReference type="ARBA" id="ARBA00022842"/>
    </source>
</evidence>
<feature type="binding site" evidence="7">
    <location>
        <position position="276"/>
    </location>
    <ligand>
        <name>Mg(2+)</name>
        <dbReference type="ChEBI" id="CHEBI:18420"/>
        <label>1</label>
    </ligand>
</feature>
<dbReference type="GO" id="GO:0006284">
    <property type="term" value="P:base-excision repair"/>
    <property type="evidence" value="ECO:0007669"/>
    <property type="project" value="TreeGrafter"/>
</dbReference>
<evidence type="ECO:0000256" key="3">
    <source>
        <dbReference type="ARBA" id="ARBA00022723"/>
    </source>
</evidence>
<evidence type="ECO:0000256" key="8">
    <source>
        <dbReference type="PIRSR" id="PIRSR604808-3"/>
    </source>
</evidence>
<accession>A0A024TG51</accession>
<feature type="active site" description="Proton donor/acceptor" evidence="6">
    <location>
        <position position="276"/>
    </location>
</feature>
<dbReference type="GO" id="GO:0003906">
    <property type="term" value="F:DNA-(apurinic or apyrimidinic site) endonuclease activity"/>
    <property type="evidence" value="ECO:0007669"/>
    <property type="project" value="TreeGrafter"/>
</dbReference>
<dbReference type="STRING" id="157072.A0A024TG51"/>
<name>A0A024TG51_9STRA</name>
<dbReference type="NCBIfam" id="TIGR00633">
    <property type="entry name" value="xth"/>
    <property type="match status" value="1"/>
</dbReference>
<dbReference type="GO" id="GO:0008311">
    <property type="term" value="F:double-stranded DNA 3'-5' DNA exonuclease activity"/>
    <property type="evidence" value="ECO:0007669"/>
    <property type="project" value="TreeGrafter"/>
</dbReference>
<evidence type="ECO:0000256" key="6">
    <source>
        <dbReference type="PIRSR" id="PIRSR604808-1"/>
    </source>
</evidence>
<feature type="domain" description="Endonuclease/exonuclease/phosphatase" evidence="11">
    <location>
        <begin position="131"/>
        <end position="373"/>
    </location>
</feature>
<evidence type="ECO:0000256" key="9">
    <source>
        <dbReference type="RuleBase" id="RU362131"/>
    </source>
</evidence>
<feature type="compositionally biased region" description="Basic and acidic residues" evidence="10">
    <location>
        <begin position="22"/>
        <end position="32"/>
    </location>
</feature>
<feature type="binding site" evidence="7">
    <location>
        <position position="278"/>
    </location>
    <ligand>
        <name>Mg(2+)</name>
        <dbReference type="ChEBI" id="CHEBI:18420"/>
        <label>1</label>
    </ligand>
</feature>
<feature type="site" description="Transition state stabilizer" evidence="8">
    <location>
        <position position="278"/>
    </location>
</feature>
<keyword evidence="9" id="KW-0227">DNA damage</keyword>
<dbReference type="EMBL" id="KI913999">
    <property type="protein sequence ID" value="ETV92571.1"/>
    <property type="molecule type" value="Genomic_DNA"/>
</dbReference>
<feature type="site" description="Important for catalytic activity" evidence="8">
    <location>
        <position position="347"/>
    </location>
</feature>
<feature type="region of interest" description="Disordered" evidence="10">
    <location>
        <begin position="1"/>
        <end position="100"/>
    </location>
</feature>
<dbReference type="GeneID" id="20090282"/>
<organism evidence="12">
    <name type="scientific">Aphanomyces invadans</name>
    <dbReference type="NCBI Taxonomy" id="157072"/>
    <lineage>
        <taxon>Eukaryota</taxon>
        <taxon>Sar</taxon>
        <taxon>Stramenopiles</taxon>
        <taxon>Oomycota</taxon>
        <taxon>Saprolegniomycetes</taxon>
        <taxon>Saprolegniales</taxon>
        <taxon>Verrucalvaceae</taxon>
        <taxon>Aphanomyces</taxon>
    </lineage>
</organism>
<dbReference type="PROSITE" id="PS00728">
    <property type="entry name" value="AP_NUCLEASE_F1_3"/>
    <property type="match status" value="1"/>
</dbReference>
<dbReference type="OrthoDB" id="498125at2759"/>
<evidence type="ECO:0000256" key="10">
    <source>
        <dbReference type="SAM" id="MobiDB-lite"/>
    </source>
</evidence>
<dbReference type="PROSITE" id="PS51435">
    <property type="entry name" value="AP_NUCLEASE_F1_4"/>
    <property type="match status" value="1"/>
</dbReference>
<evidence type="ECO:0000256" key="1">
    <source>
        <dbReference type="ARBA" id="ARBA00001936"/>
    </source>
</evidence>
<dbReference type="InterPro" id="IPR036691">
    <property type="entry name" value="Endo/exonu/phosph_ase_sf"/>
</dbReference>
<evidence type="ECO:0000313" key="12">
    <source>
        <dbReference type="EMBL" id="ETV92571.1"/>
    </source>
</evidence>
<dbReference type="SUPFAM" id="SSF56219">
    <property type="entry name" value="DNase I-like"/>
    <property type="match status" value="1"/>
</dbReference>
<dbReference type="PANTHER" id="PTHR22748:SF6">
    <property type="entry name" value="DNA-(APURINIC OR APYRIMIDINIC SITE) ENDONUCLEASE"/>
    <property type="match status" value="1"/>
</dbReference>
<keyword evidence="4" id="KW-0378">Hydrolase</keyword>
<dbReference type="eggNOG" id="KOG1294">
    <property type="taxonomic scope" value="Eukaryota"/>
</dbReference>
<dbReference type="VEuPathDB" id="FungiDB:H310_13232"/>
<evidence type="ECO:0000256" key="2">
    <source>
        <dbReference type="ARBA" id="ARBA00007092"/>
    </source>
</evidence>
<feature type="active site" evidence="6">
    <location>
        <position position="236"/>
    </location>
</feature>
<dbReference type="NCBIfam" id="TIGR00195">
    <property type="entry name" value="exoDNase_III"/>
    <property type="match status" value="1"/>
</dbReference>
<evidence type="ECO:0000259" key="11">
    <source>
        <dbReference type="Pfam" id="PF03372"/>
    </source>
</evidence>
<dbReference type="GO" id="GO:0005634">
    <property type="term" value="C:nucleus"/>
    <property type="evidence" value="ECO:0007669"/>
    <property type="project" value="TreeGrafter"/>
</dbReference>
<dbReference type="EC" id="3.1.-.-" evidence="9"/>
<evidence type="ECO:0000256" key="7">
    <source>
        <dbReference type="PIRSR" id="PIRSR604808-2"/>
    </source>
</evidence>
<feature type="binding site" evidence="7">
    <location>
        <position position="133"/>
    </location>
    <ligand>
        <name>Mg(2+)</name>
        <dbReference type="ChEBI" id="CHEBI:18420"/>
        <label>1</label>
    </ligand>
</feature>
<dbReference type="PANTHER" id="PTHR22748">
    <property type="entry name" value="AP ENDONUCLEASE"/>
    <property type="match status" value="1"/>
</dbReference>
<protein>
    <recommendedName>
        <fullName evidence="9">DNA-(apurinic or apyrimidinic site) endonuclease</fullName>
        <ecNumber evidence="9">3.1.-.-</ecNumber>
    </recommendedName>
</protein>
<dbReference type="GO" id="GO:0003677">
    <property type="term" value="F:DNA binding"/>
    <property type="evidence" value="ECO:0007669"/>
    <property type="project" value="InterPro"/>
</dbReference>
<keyword evidence="5 7" id="KW-0460">Magnesium</keyword>
<feature type="site" description="Interaction with DNA substrate" evidence="8">
    <location>
        <position position="373"/>
    </location>
</feature>
<keyword evidence="9" id="KW-0234">DNA repair</keyword>
<dbReference type="AlphaFoldDB" id="A0A024TG51"/>
<evidence type="ECO:0000256" key="4">
    <source>
        <dbReference type="ARBA" id="ARBA00022801"/>
    </source>
</evidence>
<feature type="binding site" evidence="7">
    <location>
        <position position="161"/>
    </location>
    <ligand>
        <name>Mg(2+)</name>
        <dbReference type="ChEBI" id="CHEBI:18420"/>
        <label>1</label>
    </ligand>
</feature>
<feature type="binding site" evidence="7">
    <location>
        <position position="372"/>
    </location>
    <ligand>
        <name>Mg(2+)</name>
        <dbReference type="ChEBI" id="CHEBI:18420"/>
        <label>1</label>
    </ligand>
</feature>
<proteinExistence type="inferred from homology"/>
<dbReference type="RefSeq" id="XP_008878878.1">
    <property type="nucleotide sequence ID" value="XM_008880656.1"/>
</dbReference>
<gene>
    <name evidence="12" type="ORF">H310_13232</name>
</gene>
<dbReference type="Gene3D" id="3.60.10.10">
    <property type="entry name" value="Endonuclease/exonuclease/phosphatase"/>
    <property type="match status" value="1"/>
</dbReference>
<dbReference type="CDD" id="cd09087">
    <property type="entry name" value="Ape1-like_AP-endo"/>
    <property type="match status" value="1"/>
</dbReference>